<sequence length="161" mass="17969">MRMKLQTTPQLKPSYGENGSCHPVGAFCSQISQAEANKTVAKILFVNGHGREILKMQLSSSPDIFSLLFLYSSIPTAELPLCSALGYLAPRNLPSTGFFPFLQTLLCDTDSKCKDTPYGPQDLLRRKGINRAVFKDRYYIELKLYIAVYSVFSLNYQVIGA</sequence>
<reference evidence="1" key="1">
    <citation type="submission" date="2019-10" db="EMBL/GenBank/DDBJ databases">
        <title>The sequence and de novo assembly of the wild yak genome.</title>
        <authorList>
            <person name="Liu Y."/>
        </authorList>
    </citation>
    <scope>NUCLEOTIDE SEQUENCE [LARGE SCALE GENOMIC DNA]</scope>
    <source>
        <strain evidence="1">WY2019</strain>
    </source>
</reference>
<dbReference type="Proteomes" id="UP000322234">
    <property type="component" value="Unassembled WGS sequence"/>
</dbReference>
<name>A0A6B0QNQ8_9CETA</name>
<proteinExistence type="predicted"/>
<accession>A0A6B0QNQ8</accession>
<gene>
    <name evidence="1" type="ORF">E5288_WYG000541</name>
</gene>
<protein>
    <submittedName>
        <fullName evidence="1">Uncharacterized protein</fullName>
    </submittedName>
</protein>
<dbReference type="AlphaFoldDB" id="A0A6B0QNQ8"/>
<dbReference type="EMBL" id="VBQZ03000001">
    <property type="protein sequence ID" value="MXQ79229.1"/>
    <property type="molecule type" value="Genomic_DNA"/>
</dbReference>
<evidence type="ECO:0000313" key="1">
    <source>
        <dbReference type="EMBL" id="MXQ79229.1"/>
    </source>
</evidence>
<comment type="caution">
    <text evidence="1">The sequence shown here is derived from an EMBL/GenBank/DDBJ whole genome shotgun (WGS) entry which is preliminary data.</text>
</comment>
<evidence type="ECO:0000313" key="2">
    <source>
        <dbReference type="Proteomes" id="UP000322234"/>
    </source>
</evidence>
<keyword evidence="2" id="KW-1185">Reference proteome</keyword>
<organism evidence="1 2">
    <name type="scientific">Bos mutus</name>
    <name type="common">wild yak</name>
    <dbReference type="NCBI Taxonomy" id="72004"/>
    <lineage>
        <taxon>Eukaryota</taxon>
        <taxon>Metazoa</taxon>
        <taxon>Chordata</taxon>
        <taxon>Craniata</taxon>
        <taxon>Vertebrata</taxon>
        <taxon>Euteleostomi</taxon>
        <taxon>Mammalia</taxon>
        <taxon>Eutheria</taxon>
        <taxon>Laurasiatheria</taxon>
        <taxon>Artiodactyla</taxon>
        <taxon>Ruminantia</taxon>
        <taxon>Pecora</taxon>
        <taxon>Bovidae</taxon>
        <taxon>Bovinae</taxon>
        <taxon>Bos</taxon>
    </lineage>
</organism>